<organism evidence="2 3">
    <name type="scientific">Trifolium medium</name>
    <dbReference type="NCBI Taxonomy" id="97028"/>
    <lineage>
        <taxon>Eukaryota</taxon>
        <taxon>Viridiplantae</taxon>
        <taxon>Streptophyta</taxon>
        <taxon>Embryophyta</taxon>
        <taxon>Tracheophyta</taxon>
        <taxon>Spermatophyta</taxon>
        <taxon>Magnoliopsida</taxon>
        <taxon>eudicotyledons</taxon>
        <taxon>Gunneridae</taxon>
        <taxon>Pentapetalae</taxon>
        <taxon>rosids</taxon>
        <taxon>fabids</taxon>
        <taxon>Fabales</taxon>
        <taxon>Fabaceae</taxon>
        <taxon>Papilionoideae</taxon>
        <taxon>50 kb inversion clade</taxon>
        <taxon>NPAAA clade</taxon>
        <taxon>Hologalegina</taxon>
        <taxon>IRL clade</taxon>
        <taxon>Trifolieae</taxon>
        <taxon>Trifolium</taxon>
    </lineage>
</organism>
<feature type="non-terminal residue" evidence="2">
    <location>
        <position position="69"/>
    </location>
</feature>
<accession>A0A392MN00</accession>
<dbReference type="PROSITE" id="PS50004">
    <property type="entry name" value="C2"/>
    <property type="match status" value="1"/>
</dbReference>
<evidence type="ECO:0000259" key="1">
    <source>
        <dbReference type="PROSITE" id="PS50004"/>
    </source>
</evidence>
<dbReference type="Proteomes" id="UP000265520">
    <property type="component" value="Unassembled WGS sequence"/>
</dbReference>
<protein>
    <submittedName>
        <fullName evidence="2">ADP-ribosylation factor GTPase-activating protein AGD12-like</fullName>
    </submittedName>
</protein>
<gene>
    <name evidence="2" type="ORF">A2U01_0009805</name>
</gene>
<dbReference type="EMBL" id="LXQA010015090">
    <property type="protein sequence ID" value="MCH88912.1"/>
    <property type="molecule type" value="Genomic_DNA"/>
</dbReference>
<proteinExistence type="predicted"/>
<evidence type="ECO:0000313" key="3">
    <source>
        <dbReference type="Proteomes" id="UP000265520"/>
    </source>
</evidence>
<comment type="caution">
    <text evidence="2">The sequence shown here is derived from an EMBL/GenBank/DDBJ whole genome shotgun (WGS) entry which is preliminary data.</text>
</comment>
<dbReference type="InterPro" id="IPR000008">
    <property type="entry name" value="C2_dom"/>
</dbReference>
<dbReference type="PANTHER" id="PTHR46220">
    <property type="entry name" value="ADP-RIBOSYLATION FACTOR GTPASE-ACTIVATING PROTEIN AGD12"/>
    <property type="match status" value="1"/>
</dbReference>
<keyword evidence="3" id="KW-1185">Reference proteome</keyword>
<dbReference type="SUPFAM" id="SSF49562">
    <property type="entry name" value="C2 domain (Calcium/lipid-binding domain, CaLB)"/>
    <property type="match status" value="1"/>
</dbReference>
<dbReference type="GO" id="GO:0005543">
    <property type="term" value="F:phospholipid binding"/>
    <property type="evidence" value="ECO:0007669"/>
    <property type="project" value="InterPro"/>
</dbReference>
<dbReference type="InterPro" id="IPR044518">
    <property type="entry name" value="ARF_GAP_AGD11/12/13"/>
</dbReference>
<name>A0A392MN00_9FABA</name>
<dbReference type="Pfam" id="PF00168">
    <property type="entry name" value="C2"/>
    <property type="match status" value="1"/>
</dbReference>
<feature type="domain" description="C2" evidence="1">
    <location>
        <begin position="1"/>
        <end position="69"/>
    </location>
</feature>
<dbReference type="EMBL" id="LXQA010073343">
    <property type="protein sequence ID" value="MCI09633.1"/>
    <property type="molecule type" value="Genomic_DNA"/>
</dbReference>
<evidence type="ECO:0000313" key="2">
    <source>
        <dbReference type="EMBL" id="MCH88912.1"/>
    </source>
</evidence>
<reference evidence="2 3" key="1">
    <citation type="journal article" date="2018" name="Front. Plant Sci.">
        <title>Red Clover (Trifolium pratense) and Zigzag Clover (T. medium) - A Picture of Genomic Similarities and Differences.</title>
        <authorList>
            <person name="Dluhosova J."/>
            <person name="Istvanek J."/>
            <person name="Nedelnik J."/>
            <person name="Repkova J."/>
        </authorList>
    </citation>
    <scope>NUCLEOTIDE SEQUENCE [LARGE SCALE GENOMIC DNA]</scope>
    <source>
        <strain evidence="2">10/8</strain>
        <strain evidence="3">cv. 10/8</strain>
        <tissue evidence="2">Leaf</tissue>
    </source>
</reference>
<dbReference type="AlphaFoldDB" id="A0A392MN00"/>
<dbReference type="GO" id="GO:0005096">
    <property type="term" value="F:GTPase activator activity"/>
    <property type="evidence" value="ECO:0007669"/>
    <property type="project" value="InterPro"/>
</dbReference>
<dbReference type="Gene3D" id="2.60.40.150">
    <property type="entry name" value="C2 domain"/>
    <property type="match status" value="1"/>
</dbReference>
<dbReference type="PANTHER" id="PTHR46220:SF16">
    <property type="entry name" value="ADP-RIBOSYLATION FACTOR GTPASE-ACTIVATING PROTEIN AGD10"/>
    <property type="match status" value="1"/>
</dbReference>
<dbReference type="InterPro" id="IPR035892">
    <property type="entry name" value="C2_domain_sf"/>
</dbReference>
<sequence length="69" mass="7794">MVEFIGMLKIKVIQGTNLAIRDIKSSDPYVVLNLGSQTVQTTVVRSNLNPVWNEEHMLSVPEHYGQLKL</sequence>